<dbReference type="SUPFAM" id="SSF52833">
    <property type="entry name" value="Thioredoxin-like"/>
    <property type="match status" value="1"/>
</dbReference>
<dbReference type="PROSITE" id="PS51353">
    <property type="entry name" value="ARSC"/>
    <property type="match status" value="1"/>
</dbReference>
<dbReference type="NCBIfam" id="TIGR00014">
    <property type="entry name" value="arsC"/>
    <property type="match status" value="1"/>
</dbReference>
<evidence type="ECO:0000313" key="6">
    <source>
        <dbReference type="Proteomes" id="UP000298111"/>
    </source>
</evidence>
<keyword evidence="2 5" id="KW-0560">Oxidoreductase</keyword>
<proteinExistence type="inferred from homology"/>
<dbReference type="CDD" id="cd03034">
    <property type="entry name" value="ArsC_ArsC"/>
    <property type="match status" value="1"/>
</dbReference>
<gene>
    <name evidence="5" type="primary">arsC</name>
    <name evidence="5" type="ORF">D8771_18540</name>
</gene>
<protein>
    <recommendedName>
        <fullName evidence="3">arsenate reductase (glutathione/glutaredoxin)</fullName>
        <ecNumber evidence="3">1.20.4.1</ecNumber>
    </recommendedName>
</protein>
<organism evidence="5 6">
    <name type="scientific">Streptomyces albus</name>
    <dbReference type="NCBI Taxonomy" id="1888"/>
    <lineage>
        <taxon>Bacteria</taxon>
        <taxon>Bacillati</taxon>
        <taxon>Actinomycetota</taxon>
        <taxon>Actinomycetes</taxon>
        <taxon>Kitasatosporales</taxon>
        <taxon>Streptomycetaceae</taxon>
        <taxon>Streptomyces</taxon>
    </lineage>
</organism>
<name>A0A8H1QP46_9ACTN</name>
<dbReference type="InterPro" id="IPR006659">
    <property type="entry name" value="Arsenate_reductase"/>
</dbReference>
<dbReference type="GO" id="GO:0046685">
    <property type="term" value="P:response to arsenic-containing substance"/>
    <property type="evidence" value="ECO:0007669"/>
    <property type="project" value="TreeGrafter"/>
</dbReference>
<dbReference type="GO" id="GO:0008794">
    <property type="term" value="F:arsenate reductase (glutaredoxin) activity"/>
    <property type="evidence" value="ECO:0007669"/>
    <property type="project" value="UniProtKB-EC"/>
</dbReference>
<dbReference type="PANTHER" id="PTHR30041">
    <property type="entry name" value="ARSENATE REDUCTASE"/>
    <property type="match status" value="1"/>
</dbReference>
<evidence type="ECO:0000256" key="1">
    <source>
        <dbReference type="ARBA" id="ARBA00007198"/>
    </source>
</evidence>
<reference evidence="5 6" key="1">
    <citation type="submission" date="2018-10" db="EMBL/GenBank/DDBJ databases">
        <title>Isolation of pseudouridimycin from Streptomyces albus DSM 40763.</title>
        <authorList>
            <person name="Rosenqvist P."/>
            <person name="Metsae-Ketelae M."/>
            <person name="Virta P."/>
        </authorList>
    </citation>
    <scope>NUCLEOTIDE SEQUENCE [LARGE SCALE GENOMIC DNA]</scope>
    <source>
        <strain evidence="5 6">DSM 40763</strain>
    </source>
</reference>
<dbReference type="RefSeq" id="WP_135567198.1">
    <property type="nucleotide sequence ID" value="NZ_CP103060.1"/>
</dbReference>
<comment type="caution">
    <text evidence="5">The sequence shown here is derived from an EMBL/GenBank/DDBJ whole genome shotgun (WGS) entry which is preliminary data.</text>
</comment>
<dbReference type="GeneID" id="75182642"/>
<dbReference type="InterPro" id="IPR036249">
    <property type="entry name" value="Thioredoxin-like_sf"/>
</dbReference>
<dbReference type="Gene3D" id="3.40.30.10">
    <property type="entry name" value="Glutaredoxin"/>
    <property type="match status" value="1"/>
</dbReference>
<dbReference type="Proteomes" id="UP000298111">
    <property type="component" value="Unassembled WGS sequence"/>
</dbReference>
<evidence type="ECO:0000256" key="4">
    <source>
        <dbReference type="PROSITE-ProRule" id="PRU01282"/>
    </source>
</evidence>
<dbReference type="InterPro" id="IPR006660">
    <property type="entry name" value="Arsenate_reductase-like"/>
</dbReference>
<evidence type="ECO:0000256" key="3">
    <source>
        <dbReference type="ARBA" id="ARBA00038969"/>
    </source>
</evidence>
<dbReference type="EMBL" id="RCIY01000065">
    <property type="protein sequence ID" value="TGG81428.1"/>
    <property type="molecule type" value="Genomic_DNA"/>
</dbReference>
<evidence type="ECO:0000256" key="2">
    <source>
        <dbReference type="ARBA" id="ARBA00023002"/>
    </source>
</evidence>
<dbReference type="PANTHER" id="PTHR30041:SF5">
    <property type="entry name" value="ARSENATE REDUCTASE-RELATED"/>
    <property type="match status" value="1"/>
</dbReference>
<dbReference type="EC" id="1.20.4.1" evidence="3"/>
<evidence type="ECO:0000313" key="5">
    <source>
        <dbReference type="EMBL" id="TGG81428.1"/>
    </source>
</evidence>
<dbReference type="AlphaFoldDB" id="A0A8H1QP46"/>
<sequence>MAQTATIYHNTRCGTSRTVLAHLRDAGYEPEIVEYLKTPPDEATLRTLVADAGLTVRDVIRTKEPACRELALDRPELSDDELIAALVANPVLIQRPFVVTENGTRLARPAETVDEIL</sequence>
<accession>A0A8H1QP46</accession>
<dbReference type="Pfam" id="PF03960">
    <property type="entry name" value="ArsC"/>
    <property type="match status" value="1"/>
</dbReference>
<comment type="similarity">
    <text evidence="1 4">Belongs to the ArsC family.</text>
</comment>